<evidence type="ECO:0000256" key="2">
    <source>
        <dbReference type="ARBA" id="ARBA00022768"/>
    </source>
</evidence>
<gene>
    <name evidence="6" type="ORF">SEMRO_205_G086090.1</name>
</gene>
<comment type="function">
    <text evidence="4">Associates with the EF-Tu.GDP complex and induces the exchange of GDP to GTP. It remains bound to the aminoacyl-tRNA.EF-Tu.GTP complex up to the GTP hydrolysis stage on the ribosome.</text>
</comment>
<evidence type="ECO:0000256" key="1">
    <source>
        <dbReference type="ARBA" id="ARBA00005532"/>
    </source>
</evidence>
<name>A0A9N8DMB2_9STRA</name>
<protein>
    <recommendedName>
        <fullName evidence="4">Elongation factor Ts, mitochondrial</fullName>
        <shortName evidence="4">EF-Ts</shortName>
        <shortName evidence="4">EF-TsMt</shortName>
    </recommendedName>
</protein>
<keyword evidence="7" id="KW-1185">Reference proteome</keyword>
<dbReference type="OrthoDB" id="277235at2759"/>
<dbReference type="FunFam" id="1.10.8.10:FF:000001">
    <property type="entry name" value="Elongation factor Ts"/>
    <property type="match status" value="1"/>
</dbReference>
<sequence length="333" mass="35976">MMLSSSLSLQTATRRLVTLALRSSRHHHPRPWHQYASVCQFSTMSLIKELRAASGAPIVDCKKALSNSDNDLKAALDWLREHGAAKVSSKVADREAREGLVAIALTAQHKAASLVAVSSETDFAGRSQTFVDLVEFCAQAALLQTNDTTAEPLVQVLQNDSTVESAMSDAMVAIRENLSLSHATKVTASPEGGVVVGYVHGRILPSQAGTAAALVSLAPLDNNNNKDTDKMLETGKKLAMHIVAAKPQYLDSTSIPDDIVEAERDLLAKQIADSGKPPAIVQKIVNGRLHKFYATTCLLQQSHMIEEGNPQIQKHLTSMGMKLLHYELLSVVN</sequence>
<keyword evidence="4" id="KW-0496">Mitochondrion</keyword>
<dbReference type="PANTHER" id="PTHR11741">
    <property type="entry name" value="ELONGATION FACTOR TS"/>
    <property type="match status" value="1"/>
</dbReference>
<evidence type="ECO:0000313" key="6">
    <source>
        <dbReference type="EMBL" id="CAB9504675.1"/>
    </source>
</evidence>
<keyword evidence="3 4" id="KW-0648">Protein biosynthesis</keyword>
<dbReference type="HAMAP" id="MF_00050">
    <property type="entry name" value="EF_Ts"/>
    <property type="match status" value="1"/>
</dbReference>
<evidence type="ECO:0000256" key="3">
    <source>
        <dbReference type="ARBA" id="ARBA00022917"/>
    </source>
</evidence>
<dbReference type="Pfam" id="PF00889">
    <property type="entry name" value="EF_TS"/>
    <property type="match status" value="1"/>
</dbReference>
<dbReference type="AlphaFoldDB" id="A0A9N8DMB2"/>
<dbReference type="Gene3D" id="1.10.286.20">
    <property type="match status" value="1"/>
</dbReference>
<evidence type="ECO:0000256" key="4">
    <source>
        <dbReference type="HAMAP-Rule" id="MF_03135"/>
    </source>
</evidence>
<dbReference type="InterPro" id="IPR001816">
    <property type="entry name" value="Transl_elong_EFTs/EF1B"/>
</dbReference>
<dbReference type="Gene3D" id="3.30.479.20">
    <property type="entry name" value="Elongation factor Ts, dimerisation domain"/>
    <property type="match status" value="2"/>
</dbReference>
<dbReference type="InterPro" id="IPR009060">
    <property type="entry name" value="UBA-like_sf"/>
</dbReference>
<dbReference type="NCBIfam" id="TIGR00116">
    <property type="entry name" value="tsf"/>
    <property type="match status" value="1"/>
</dbReference>
<dbReference type="SUPFAM" id="SSF54713">
    <property type="entry name" value="Elongation factor Ts (EF-Ts), dimerisation domain"/>
    <property type="match status" value="1"/>
</dbReference>
<dbReference type="Proteomes" id="UP001153069">
    <property type="component" value="Unassembled WGS sequence"/>
</dbReference>
<comment type="similarity">
    <text evidence="1 4">Belongs to the EF-Ts family.</text>
</comment>
<accession>A0A9N8DMB2</accession>
<reference evidence="6" key="1">
    <citation type="submission" date="2020-06" db="EMBL/GenBank/DDBJ databases">
        <authorList>
            <consortium name="Plant Systems Biology data submission"/>
        </authorList>
    </citation>
    <scope>NUCLEOTIDE SEQUENCE</scope>
    <source>
        <strain evidence="6">D6</strain>
    </source>
</reference>
<comment type="caution">
    <text evidence="6">The sequence shown here is derived from an EMBL/GenBank/DDBJ whole genome shotgun (WGS) entry which is preliminary data.</text>
</comment>
<dbReference type="GO" id="GO:0003746">
    <property type="term" value="F:translation elongation factor activity"/>
    <property type="evidence" value="ECO:0007669"/>
    <property type="project" value="UniProtKB-UniRule"/>
</dbReference>
<keyword evidence="2 4" id="KW-0251">Elongation factor</keyword>
<dbReference type="Gene3D" id="1.10.8.10">
    <property type="entry name" value="DNA helicase RuvA subunit, C-terminal domain"/>
    <property type="match status" value="1"/>
</dbReference>
<dbReference type="GO" id="GO:0005739">
    <property type="term" value="C:mitochondrion"/>
    <property type="evidence" value="ECO:0007669"/>
    <property type="project" value="UniProtKB-SubCell"/>
</dbReference>
<comment type="subcellular location">
    <subcellularLocation>
        <location evidence="4">Mitochondrion</location>
    </subcellularLocation>
</comment>
<dbReference type="CDD" id="cd14275">
    <property type="entry name" value="UBA_EF-Ts"/>
    <property type="match status" value="1"/>
</dbReference>
<dbReference type="GO" id="GO:0070125">
    <property type="term" value="P:mitochondrial translational elongation"/>
    <property type="evidence" value="ECO:0007669"/>
    <property type="project" value="TreeGrafter"/>
</dbReference>
<dbReference type="SUPFAM" id="SSF46934">
    <property type="entry name" value="UBA-like"/>
    <property type="match status" value="1"/>
</dbReference>
<dbReference type="InterPro" id="IPR036402">
    <property type="entry name" value="EF-Ts_dimer_sf"/>
</dbReference>
<evidence type="ECO:0000259" key="5">
    <source>
        <dbReference type="Pfam" id="PF00889"/>
    </source>
</evidence>
<organism evidence="6 7">
    <name type="scientific">Seminavis robusta</name>
    <dbReference type="NCBI Taxonomy" id="568900"/>
    <lineage>
        <taxon>Eukaryota</taxon>
        <taxon>Sar</taxon>
        <taxon>Stramenopiles</taxon>
        <taxon>Ochrophyta</taxon>
        <taxon>Bacillariophyta</taxon>
        <taxon>Bacillariophyceae</taxon>
        <taxon>Bacillariophycidae</taxon>
        <taxon>Naviculales</taxon>
        <taxon>Naviculaceae</taxon>
        <taxon>Seminavis</taxon>
    </lineage>
</organism>
<dbReference type="PANTHER" id="PTHR11741:SF0">
    <property type="entry name" value="ELONGATION FACTOR TS, MITOCHONDRIAL"/>
    <property type="match status" value="1"/>
</dbReference>
<dbReference type="InterPro" id="IPR014039">
    <property type="entry name" value="Transl_elong_EFTs/EF1B_dimer"/>
</dbReference>
<feature type="domain" description="Translation elongation factor EFTs/EF1B dimerisation" evidence="5">
    <location>
        <begin position="112"/>
        <end position="327"/>
    </location>
</feature>
<dbReference type="EMBL" id="CAICTM010000204">
    <property type="protein sequence ID" value="CAB9504675.1"/>
    <property type="molecule type" value="Genomic_DNA"/>
</dbReference>
<evidence type="ECO:0000313" key="7">
    <source>
        <dbReference type="Proteomes" id="UP001153069"/>
    </source>
</evidence>
<proteinExistence type="inferred from homology"/>